<sequence>MIYLLLFIIICILLVMYIRCETFISIIPGNNIFKETNSTKYLGMGICIKNKSFGYRSNDNCITINDFKKKRKQNTSSTSSTSSNQAHSDISHNTKYSQKNKNCTNNKKKIRQCTKNDYNGFGECVNKDEHYCRKNHGKNYDQSFIKCSDNKVKYRCTKKESDIKSNEIVTKCYPKLSNFDDICNDEGWDKHKNPNYGVKSNTVYSKYLCPVGYSTATCSDLYKNYMNKYGDYKKISQCIKTEEIDNYVKKNCASYNTRSGNYDCSVDKERVICY</sequence>
<name>A0A6C0J8H4_9ZZZZ</name>
<organism evidence="2">
    <name type="scientific">viral metagenome</name>
    <dbReference type="NCBI Taxonomy" id="1070528"/>
    <lineage>
        <taxon>unclassified sequences</taxon>
        <taxon>metagenomes</taxon>
        <taxon>organismal metagenomes</taxon>
    </lineage>
</organism>
<dbReference type="AlphaFoldDB" id="A0A6C0J8H4"/>
<feature type="compositionally biased region" description="Polar residues" evidence="1">
    <location>
        <begin position="84"/>
        <end position="97"/>
    </location>
</feature>
<feature type="region of interest" description="Disordered" evidence="1">
    <location>
        <begin position="73"/>
        <end position="102"/>
    </location>
</feature>
<protein>
    <submittedName>
        <fullName evidence="2">Uncharacterized protein</fullName>
    </submittedName>
</protein>
<dbReference type="EMBL" id="MN740346">
    <property type="protein sequence ID" value="QHU01573.1"/>
    <property type="molecule type" value="Genomic_DNA"/>
</dbReference>
<evidence type="ECO:0000313" key="2">
    <source>
        <dbReference type="EMBL" id="QHU01573.1"/>
    </source>
</evidence>
<reference evidence="2" key="1">
    <citation type="journal article" date="2020" name="Nature">
        <title>Giant virus diversity and host interactions through global metagenomics.</title>
        <authorList>
            <person name="Schulz F."/>
            <person name="Roux S."/>
            <person name="Paez-Espino D."/>
            <person name="Jungbluth S."/>
            <person name="Walsh D.A."/>
            <person name="Denef V.J."/>
            <person name="McMahon K.D."/>
            <person name="Konstantinidis K.T."/>
            <person name="Eloe-Fadrosh E.A."/>
            <person name="Kyrpides N.C."/>
            <person name="Woyke T."/>
        </authorList>
    </citation>
    <scope>NUCLEOTIDE SEQUENCE</scope>
    <source>
        <strain evidence="2">GVMAG-M-3300025874-2</strain>
    </source>
</reference>
<evidence type="ECO:0000256" key="1">
    <source>
        <dbReference type="SAM" id="MobiDB-lite"/>
    </source>
</evidence>
<proteinExistence type="predicted"/>
<accession>A0A6C0J8H4</accession>